<evidence type="ECO:0000313" key="2">
    <source>
        <dbReference type="EMBL" id="MDE8653379.1"/>
    </source>
</evidence>
<evidence type="ECO:0000313" key="3">
    <source>
        <dbReference type="Proteomes" id="UP001216253"/>
    </source>
</evidence>
<dbReference type="Proteomes" id="UP001216253">
    <property type="component" value="Unassembled WGS sequence"/>
</dbReference>
<protein>
    <submittedName>
        <fullName evidence="2">Type-F conjugative transfer system protein TrbI</fullName>
    </submittedName>
</protein>
<evidence type="ECO:0000256" key="1">
    <source>
        <dbReference type="SAM" id="Phobius"/>
    </source>
</evidence>
<keyword evidence="1" id="KW-0472">Membrane</keyword>
<dbReference type="RefSeq" id="WP_275229472.1">
    <property type="nucleotide sequence ID" value="NZ_JARESE010000060.1"/>
</dbReference>
<organism evidence="2 3">
    <name type="scientific">Novosphingobium album</name>
    <name type="common">ex Liu et al. 2023</name>
    <dbReference type="NCBI Taxonomy" id="3031130"/>
    <lineage>
        <taxon>Bacteria</taxon>
        <taxon>Pseudomonadati</taxon>
        <taxon>Pseudomonadota</taxon>
        <taxon>Alphaproteobacteria</taxon>
        <taxon>Sphingomonadales</taxon>
        <taxon>Sphingomonadaceae</taxon>
        <taxon>Novosphingobium</taxon>
    </lineage>
</organism>
<dbReference type="EMBL" id="JARESE010000060">
    <property type="protein sequence ID" value="MDE8653379.1"/>
    <property type="molecule type" value="Genomic_DNA"/>
</dbReference>
<proteinExistence type="predicted"/>
<dbReference type="InterPro" id="IPR014115">
    <property type="entry name" value="TrbI_Ftype"/>
</dbReference>
<keyword evidence="1" id="KW-1133">Transmembrane helix</keyword>
<accession>A0ABT5WU13</accession>
<feature type="transmembrane region" description="Helical" evidence="1">
    <location>
        <begin position="45"/>
        <end position="65"/>
    </location>
</feature>
<keyword evidence="1" id="KW-0812">Transmembrane</keyword>
<reference evidence="2 3" key="1">
    <citation type="submission" date="2023-03" db="EMBL/GenBank/DDBJ databases">
        <title>NovoSphingobium album sp. nov. isolated from polycyclic aromatic hydrocarbons- and heavy-metal polluted soil.</title>
        <authorList>
            <person name="Liu Z."/>
            <person name="Wang K."/>
        </authorList>
    </citation>
    <scope>NUCLEOTIDE SEQUENCE [LARGE SCALE GENOMIC DNA]</scope>
    <source>
        <strain evidence="2 3">H3SJ31-1</strain>
    </source>
</reference>
<comment type="caution">
    <text evidence="2">The sequence shown here is derived from an EMBL/GenBank/DDBJ whole genome shotgun (WGS) entry which is preliminary data.</text>
</comment>
<keyword evidence="3" id="KW-1185">Reference proteome</keyword>
<sequence>MARNRLASGVAAAAGDGPLFEDKAGLQTPAGQSDVSTTVQSRRMGWMPVALVGGLVAAGLWGAWVTKKLMADDAIPPIARVQLSAIVGEYVQAQARSATPPEQVTAETRAFMAEIQRNLEARGQRGEIVLVGEAVLAGNIPDITASLRKEVYTKVRMPQPASLNPNQAANDVMGAMRSAMAGPAAPQAALAGGQGRGPGY</sequence>
<dbReference type="Pfam" id="PF09677">
    <property type="entry name" value="TrbI_Ftype"/>
    <property type="match status" value="1"/>
</dbReference>
<name>A0ABT5WU13_9SPHN</name>
<gene>
    <name evidence="2" type="ORF">PYV00_16900</name>
</gene>